<dbReference type="AlphaFoldDB" id="A0A812KHN7"/>
<dbReference type="OrthoDB" id="446233at2759"/>
<organism evidence="2 3">
    <name type="scientific">Symbiodinium natans</name>
    <dbReference type="NCBI Taxonomy" id="878477"/>
    <lineage>
        <taxon>Eukaryota</taxon>
        <taxon>Sar</taxon>
        <taxon>Alveolata</taxon>
        <taxon>Dinophyceae</taxon>
        <taxon>Suessiales</taxon>
        <taxon>Symbiodiniaceae</taxon>
        <taxon>Symbiodinium</taxon>
    </lineage>
</organism>
<sequence length="314" mass="33434">MGSCCGENEGAAMEIQNGINTNAIYGPTDELAKTIFEENGCSPVAEKDMNQMGKAGCSYFSIFENVAHADHDYAANCVPGLVCSADVVGMTKGLIATYGVVMQILQPNLGSLANIFTGPIDKCYDGMNKLNAGELEHSFVTTPIMGPFNIKLGETTKMVVEGMSHVGALDSLKNCQNATDVGYLFVHKNLYWSHKKDAVDLEGFSEYKASKEAEEEAKARQKQMQAIAKSTDKGDTEAAEETLEKADADVPPPKAEVDQSAVTSAKNTGKLSVPVGGKIEIKGVPKEDSAAVVKALGLGDKVNIADRRLSETLI</sequence>
<gene>
    <name evidence="2" type="primary">CHLP</name>
    <name evidence="2" type="ORF">SNAT2548_LOCUS8930</name>
</gene>
<feature type="compositionally biased region" description="Basic and acidic residues" evidence="1">
    <location>
        <begin position="230"/>
        <end position="248"/>
    </location>
</feature>
<evidence type="ECO:0000313" key="2">
    <source>
        <dbReference type="EMBL" id="CAE7227102.1"/>
    </source>
</evidence>
<evidence type="ECO:0000256" key="1">
    <source>
        <dbReference type="SAM" id="MobiDB-lite"/>
    </source>
</evidence>
<accession>A0A812KHN7</accession>
<dbReference type="Proteomes" id="UP000604046">
    <property type="component" value="Unassembled WGS sequence"/>
</dbReference>
<keyword evidence="3" id="KW-1185">Reference proteome</keyword>
<dbReference type="EMBL" id="CAJNDS010000669">
    <property type="protein sequence ID" value="CAE7227102.1"/>
    <property type="molecule type" value="Genomic_DNA"/>
</dbReference>
<name>A0A812KHN7_9DINO</name>
<proteinExistence type="predicted"/>
<protein>
    <submittedName>
        <fullName evidence="2">CHLP protein</fullName>
    </submittedName>
</protein>
<comment type="caution">
    <text evidence="2">The sequence shown here is derived from an EMBL/GenBank/DDBJ whole genome shotgun (WGS) entry which is preliminary data.</text>
</comment>
<reference evidence="2" key="1">
    <citation type="submission" date="2021-02" db="EMBL/GenBank/DDBJ databases">
        <authorList>
            <person name="Dougan E. K."/>
            <person name="Rhodes N."/>
            <person name="Thang M."/>
            <person name="Chan C."/>
        </authorList>
    </citation>
    <scope>NUCLEOTIDE SEQUENCE</scope>
</reference>
<evidence type="ECO:0000313" key="3">
    <source>
        <dbReference type="Proteomes" id="UP000604046"/>
    </source>
</evidence>
<feature type="region of interest" description="Disordered" evidence="1">
    <location>
        <begin position="215"/>
        <end position="255"/>
    </location>
</feature>